<evidence type="ECO:0000313" key="2">
    <source>
        <dbReference type="EMBL" id="AHG89608.1"/>
    </source>
</evidence>
<dbReference type="Proteomes" id="UP000019151">
    <property type="component" value="Chromosome"/>
</dbReference>
<feature type="compositionally biased region" description="Low complexity" evidence="1">
    <location>
        <begin position="17"/>
        <end position="38"/>
    </location>
</feature>
<reference evidence="2 3" key="1">
    <citation type="journal article" date="2014" name="Genome Announc.">
        <title>Genome Sequence and Methylome of Soil Bacterium Gemmatirosa kalamazoonensis KBS708T, a Member of the Rarely Cultivated Gemmatimonadetes Phylum.</title>
        <authorList>
            <person name="Debruyn J.M."/>
            <person name="Radosevich M."/>
            <person name="Wommack K.E."/>
            <person name="Polson S.W."/>
            <person name="Hauser L.J."/>
            <person name="Fawaz M.N."/>
            <person name="Korlach J."/>
            <person name="Tsai Y.C."/>
        </authorList>
    </citation>
    <scope>NUCLEOTIDE SEQUENCE [LARGE SCALE GENOMIC DNA]</scope>
    <source>
        <strain evidence="2 3">KBS708</strain>
    </source>
</reference>
<protein>
    <recommendedName>
        <fullName evidence="4">DUF883 domain-containing protein</fullName>
    </recommendedName>
</protein>
<dbReference type="RefSeq" id="WP_025411101.1">
    <property type="nucleotide sequence ID" value="NZ_CP007128.1"/>
</dbReference>
<dbReference type="InParanoid" id="W0RJL6"/>
<dbReference type="STRING" id="861299.J421_2071"/>
<dbReference type="PATRIC" id="fig|861299.3.peg.2109"/>
<dbReference type="EMBL" id="CP007128">
    <property type="protein sequence ID" value="AHG89608.1"/>
    <property type="molecule type" value="Genomic_DNA"/>
</dbReference>
<evidence type="ECO:0008006" key="4">
    <source>
        <dbReference type="Google" id="ProtNLM"/>
    </source>
</evidence>
<dbReference type="KEGG" id="gba:J421_2071"/>
<gene>
    <name evidence="2" type="ORF">J421_2071</name>
</gene>
<evidence type="ECO:0000256" key="1">
    <source>
        <dbReference type="SAM" id="MobiDB-lite"/>
    </source>
</evidence>
<evidence type="ECO:0000313" key="3">
    <source>
        <dbReference type="Proteomes" id="UP000019151"/>
    </source>
</evidence>
<keyword evidence="3" id="KW-1185">Reference proteome</keyword>
<dbReference type="HOGENOM" id="CLU_1298298_0_0_0"/>
<accession>W0RJL6</accession>
<dbReference type="AlphaFoldDB" id="W0RJL6"/>
<proteinExistence type="predicted"/>
<sequence>MERNPTDNLGTSGTGASNLGTGSGSSDLGTNDSLASGGSDLGGYGESSGFAGTSSDVNTGLNSGLNSGGSGAATGVADRVDQARSTATNALNNAREMAGERLGQAKEKATQLKATLADKLEAGASSLRQQAQGGGQQFAAAGANGGTASGLMSNDQIQRLAGPAADAMERTADFLRNGDLKETLEEQVRTNPARTLLIALGVGYLLGKAIRR</sequence>
<organism evidence="2 3">
    <name type="scientific">Gemmatirosa kalamazoonensis</name>
    <dbReference type="NCBI Taxonomy" id="861299"/>
    <lineage>
        <taxon>Bacteria</taxon>
        <taxon>Pseudomonadati</taxon>
        <taxon>Gemmatimonadota</taxon>
        <taxon>Gemmatimonadia</taxon>
        <taxon>Gemmatimonadales</taxon>
        <taxon>Gemmatimonadaceae</taxon>
        <taxon>Gemmatirosa</taxon>
    </lineage>
</organism>
<feature type="compositionally biased region" description="Polar residues" evidence="1">
    <location>
        <begin position="1"/>
        <end position="16"/>
    </location>
</feature>
<feature type="region of interest" description="Disordered" evidence="1">
    <location>
        <begin position="1"/>
        <end position="47"/>
    </location>
</feature>
<name>W0RJL6_9BACT</name>